<dbReference type="Gene3D" id="3.40.50.720">
    <property type="entry name" value="NAD(P)-binding Rossmann-like Domain"/>
    <property type="match status" value="1"/>
</dbReference>
<dbReference type="STRING" id="1344416.A0A139AHN5"/>
<evidence type="ECO:0000256" key="4">
    <source>
        <dbReference type="ARBA" id="ARBA00022833"/>
    </source>
</evidence>
<dbReference type="Pfam" id="PF00107">
    <property type="entry name" value="ADH_zinc_N"/>
    <property type="match status" value="1"/>
</dbReference>
<comment type="similarity">
    <text evidence="2 7">Belongs to the zinc-containing alcohol dehydrogenase family.</text>
</comment>
<dbReference type="PANTHER" id="PTHR42940">
    <property type="entry name" value="ALCOHOL DEHYDROGENASE 1-RELATED"/>
    <property type="match status" value="1"/>
</dbReference>
<dbReference type="CDD" id="cd08297">
    <property type="entry name" value="CAD3"/>
    <property type="match status" value="1"/>
</dbReference>
<feature type="domain" description="Enoyl reductase (ER)" evidence="8">
    <location>
        <begin position="16"/>
        <end position="343"/>
    </location>
</feature>
<evidence type="ECO:0000313" key="9">
    <source>
        <dbReference type="EMBL" id="KXS15945.1"/>
    </source>
</evidence>
<evidence type="ECO:0000256" key="6">
    <source>
        <dbReference type="ARBA" id="ARBA00023027"/>
    </source>
</evidence>
<dbReference type="InterPro" id="IPR002328">
    <property type="entry name" value="ADH_Zn_CS"/>
</dbReference>
<dbReference type="PROSITE" id="PS00059">
    <property type="entry name" value="ADH_ZINC"/>
    <property type="match status" value="1"/>
</dbReference>
<dbReference type="GO" id="GO:0016491">
    <property type="term" value="F:oxidoreductase activity"/>
    <property type="evidence" value="ECO:0007669"/>
    <property type="project" value="UniProtKB-KW"/>
</dbReference>
<name>A0A139AHN5_GONPJ</name>
<dbReference type="OrthoDB" id="1879366at2759"/>
<reference evidence="9 10" key="1">
    <citation type="journal article" date="2015" name="Genome Biol. Evol.">
        <title>Phylogenomic analyses indicate that early fungi evolved digesting cell walls of algal ancestors of land plants.</title>
        <authorList>
            <person name="Chang Y."/>
            <person name="Wang S."/>
            <person name="Sekimoto S."/>
            <person name="Aerts A.L."/>
            <person name="Choi C."/>
            <person name="Clum A."/>
            <person name="LaButti K.M."/>
            <person name="Lindquist E.A."/>
            <person name="Yee Ngan C."/>
            <person name="Ohm R.A."/>
            <person name="Salamov A.A."/>
            <person name="Grigoriev I.V."/>
            <person name="Spatafora J.W."/>
            <person name="Berbee M.L."/>
        </authorList>
    </citation>
    <scope>NUCLEOTIDE SEQUENCE [LARGE SCALE GENOMIC DNA]</scope>
    <source>
        <strain evidence="9 10">JEL478</strain>
    </source>
</reference>
<dbReference type="InterPro" id="IPR036291">
    <property type="entry name" value="NAD(P)-bd_dom_sf"/>
</dbReference>
<keyword evidence="6" id="KW-0520">NAD</keyword>
<comment type="cofactor">
    <cofactor evidence="1 7">
        <name>Zn(2+)</name>
        <dbReference type="ChEBI" id="CHEBI:29105"/>
    </cofactor>
</comment>
<keyword evidence="4 7" id="KW-0862">Zinc</keyword>
<evidence type="ECO:0000256" key="7">
    <source>
        <dbReference type="RuleBase" id="RU361277"/>
    </source>
</evidence>
<dbReference type="InterPro" id="IPR013154">
    <property type="entry name" value="ADH-like_N"/>
</dbReference>
<dbReference type="Proteomes" id="UP000070544">
    <property type="component" value="Unassembled WGS sequence"/>
</dbReference>
<dbReference type="InterPro" id="IPR020843">
    <property type="entry name" value="ER"/>
</dbReference>
<accession>A0A139AHN5</accession>
<proteinExistence type="inferred from homology"/>
<dbReference type="FunFam" id="3.40.50.720:FF:000039">
    <property type="entry name" value="Alcohol dehydrogenase AdhP"/>
    <property type="match status" value="1"/>
</dbReference>
<dbReference type="AlphaFoldDB" id="A0A139AHN5"/>
<dbReference type="OMA" id="CHEGREN"/>
<evidence type="ECO:0000256" key="2">
    <source>
        <dbReference type="ARBA" id="ARBA00008072"/>
    </source>
</evidence>
<keyword evidence="3 7" id="KW-0479">Metal-binding</keyword>
<keyword evidence="5" id="KW-0560">Oxidoreductase</keyword>
<evidence type="ECO:0000313" key="10">
    <source>
        <dbReference type="Proteomes" id="UP000070544"/>
    </source>
</evidence>
<dbReference type="Gene3D" id="3.90.180.10">
    <property type="entry name" value="Medium-chain alcohol dehydrogenases, catalytic domain"/>
    <property type="match status" value="1"/>
</dbReference>
<protein>
    <submittedName>
        <fullName evidence="9">Alcohol dehydrogenase zinc-binding domain protein</fullName>
    </submittedName>
</protein>
<dbReference type="SMART" id="SM00829">
    <property type="entry name" value="PKS_ER"/>
    <property type="match status" value="1"/>
</dbReference>
<gene>
    <name evidence="9" type="ORF">M427DRAFT_56247</name>
</gene>
<dbReference type="SUPFAM" id="SSF51735">
    <property type="entry name" value="NAD(P)-binding Rossmann-fold domains"/>
    <property type="match status" value="1"/>
</dbReference>
<evidence type="ECO:0000256" key="3">
    <source>
        <dbReference type="ARBA" id="ARBA00022723"/>
    </source>
</evidence>
<sequence length="363" mass="38421">MALAIPKTMKAAVAEKHNAPLVIKEVPVPSVEPDEVLVKIVASGICHSDLHIADGEMPAMMRLPLIPGHEGVGIVVKLGSAVKHLKLGERVAIGNVNSSCNACVECHEGRENHCRKYVQTGGGSDGCYCDYQKVHGQYAIKIPDGVAFTEAAPVACAGHTVYSAVRQIKQRPGTWVAVIGIGGLGHLAIQYATALGYQVIAIDVAQEKLDLGVRLGAKKAFSATNPKLASEVMKFTDGGCMGVIVTAVHESAFATSIKIARMNATCVWISLPSNPIQIVPKIVVFKALQITGVILGTRAELAEAYRLVANGVVKPIVETVSLDEINTAWNNMRAGKFAARTVIVIDPKLIDLKTAASAAQLKL</sequence>
<dbReference type="SUPFAM" id="SSF50129">
    <property type="entry name" value="GroES-like"/>
    <property type="match status" value="1"/>
</dbReference>
<dbReference type="EMBL" id="KQ965758">
    <property type="protein sequence ID" value="KXS15945.1"/>
    <property type="molecule type" value="Genomic_DNA"/>
</dbReference>
<dbReference type="InterPro" id="IPR013149">
    <property type="entry name" value="ADH-like_C"/>
</dbReference>
<dbReference type="Pfam" id="PF08240">
    <property type="entry name" value="ADH_N"/>
    <property type="match status" value="1"/>
</dbReference>
<keyword evidence="10" id="KW-1185">Reference proteome</keyword>
<dbReference type="PANTHER" id="PTHR42940:SF8">
    <property type="entry name" value="VACUOLAR PROTEIN SORTING-ASSOCIATED PROTEIN 11"/>
    <property type="match status" value="1"/>
</dbReference>
<dbReference type="GO" id="GO:0008270">
    <property type="term" value="F:zinc ion binding"/>
    <property type="evidence" value="ECO:0007669"/>
    <property type="project" value="InterPro"/>
</dbReference>
<dbReference type="InterPro" id="IPR011032">
    <property type="entry name" value="GroES-like_sf"/>
</dbReference>
<evidence type="ECO:0000259" key="8">
    <source>
        <dbReference type="SMART" id="SM00829"/>
    </source>
</evidence>
<organism evidence="9 10">
    <name type="scientific">Gonapodya prolifera (strain JEL478)</name>
    <name type="common">Monoblepharis prolifera</name>
    <dbReference type="NCBI Taxonomy" id="1344416"/>
    <lineage>
        <taxon>Eukaryota</taxon>
        <taxon>Fungi</taxon>
        <taxon>Fungi incertae sedis</taxon>
        <taxon>Chytridiomycota</taxon>
        <taxon>Chytridiomycota incertae sedis</taxon>
        <taxon>Monoblepharidomycetes</taxon>
        <taxon>Monoblepharidales</taxon>
        <taxon>Gonapodyaceae</taxon>
        <taxon>Gonapodya</taxon>
    </lineage>
</organism>
<evidence type="ECO:0000256" key="1">
    <source>
        <dbReference type="ARBA" id="ARBA00001947"/>
    </source>
</evidence>
<evidence type="ECO:0000256" key="5">
    <source>
        <dbReference type="ARBA" id="ARBA00023002"/>
    </source>
</evidence>